<gene>
    <name evidence="1" type="ORF">UT64_C0005G0007</name>
</gene>
<accession>A0A0G0T723</accession>
<name>A0A0G0T723_9BACT</name>
<reference evidence="1 2" key="1">
    <citation type="journal article" date="2015" name="Nature">
        <title>rRNA introns, odd ribosomes, and small enigmatic genomes across a large radiation of phyla.</title>
        <authorList>
            <person name="Brown C.T."/>
            <person name="Hug L.A."/>
            <person name="Thomas B.C."/>
            <person name="Sharon I."/>
            <person name="Castelle C.J."/>
            <person name="Singh A."/>
            <person name="Wilkins M.J."/>
            <person name="Williams K.H."/>
            <person name="Banfield J.F."/>
        </authorList>
    </citation>
    <scope>NUCLEOTIDE SEQUENCE [LARGE SCALE GENOMIC DNA]</scope>
</reference>
<proteinExistence type="predicted"/>
<comment type="caution">
    <text evidence="1">The sequence shown here is derived from an EMBL/GenBank/DDBJ whole genome shotgun (WGS) entry which is preliminary data.</text>
</comment>
<evidence type="ECO:0000313" key="2">
    <source>
        <dbReference type="Proteomes" id="UP000034137"/>
    </source>
</evidence>
<sequence length="49" mass="5536">MLFKCCEEGCTETTEAKNIDELWDKGWTISVFGDEKYTACPSHGGEVFE</sequence>
<evidence type="ECO:0000313" key="1">
    <source>
        <dbReference type="EMBL" id="KKR33627.1"/>
    </source>
</evidence>
<dbReference type="AlphaFoldDB" id="A0A0G0T723"/>
<protein>
    <submittedName>
        <fullName evidence="1">Uncharacterized protein</fullName>
    </submittedName>
</protein>
<dbReference type="EMBL" id="LBXO01000005">
    <property type="protein sequence ID" value="KKR33627.1"/>
    <property type="molecule type" value="Genomic_DNA"/>
</dbReference>
<dbReference type="Proteomes" id="UP000034137">
    <property type="component" value="Unassembled WGS sequence"/>
</dbReference>
<organism evidence="1 2">
    <name type="scientific">Candidatus Falkowbacteria bacterium GW2011_GWF2_39_8</name>
    <dbReference type="NCBI Taxonomy" id="1618642"/>
    <lineage>
        <taxon>Bacteria</taxon>
        <taxon>Candidatus Falkowiibacteriota</taxon>
    </lineage>
</organism>